<reference evidence="1 2" key="1">
    <citation type="journal article" date="2018" name="Nat. Genet.">
        <title>The Rosa genome provides new insights in the design of modern roses.</title>
        <authorList>
            <person name="Bendahmane M."/>
        </authorList>
    </citation>
    <scope>NUCLEOTIDE SEQUENCE [LARGE SCALE GENOMIC DNA]</scope>
    <source>
        <strain evidence="2">cv. Old Blush</strain>
    </source>
</reference>
<sequence length="73" mass="8432">MWVSGSLERAFEMQIIPWPFPPSSSPFLPLFEIIYGCRIHCHLKYACDTVYTNGSGCADLQNPYGRVTIHRRR</sequence>
<organism evidence="1 2">
    <name type="scientific">Rosa chinensis</name>
    <name type="common">China rose</name>
    <dbReference type="NCBI Taxonomy" id="74649"/>
    <lineage>
        <taxon>Eukaryota</taxon>
        <taxon>Viridiplantae</taxon>
        <taxon>Streptophyta</taxon>
        <taxon>Embryophyta</taxon>
        <taxon>Tracheophyta</taxon>
        <taxon>Spermatophyta</taxon>
        <taxon>Magnoliopsida</taxon>
        <taxon>eudicotyledons</taxon>
        <taxon>Gunneridae</taxon>
        <taxon>Pentapetalae</taxon>
        <taxon>rosids</taxon>
        <taxon>fabids</taxon>
        <taxon>Rosales</taxon>
        <taxon>Rosaceae</taxon>
        <taxon>Rosoideae</taxon>
        <taxon>Rosoideae incertae sedis</taxon>
        <taxon>Rosa</taxon>
    </lineage>
</organism>
<protein>
    <submittedName>
        <fullName evidence="1">Uncharacterized protein</fullName>
    </submittedName>
</protein>
<dbReference type="AlphaFoldDB" id="A0A2P6SP78"/>
<comment type="caution">
    <text evidence="1">The sequence shown here is derived from an EMBL/GenBank/DDBJ whole genome shotgun (WGS) entry which is preliminary data.</text>
</comment>
<accession>A0A2P6SP78</accession>
<gene>
    <name evidence="1" type="ORF">RchiOBHm_Chr1g0381811</name>
</gene>
<proteinExistence type="predicted"/>
<dbReference type="EMBL" id="PDCK01000039">
    <property type="protein sequence ID" value="PRQ60488.1"/>
    <property type="molecule type" value="Genomic_DNA"/>
</dbReference>
<evidence type="ECO:0000313" key="2">
    <source>
        <dbReference type="Proteomes" id="UP000238479"/>
    </source>
</evidence>
<keyword evidence="2" id="KW-1185">Reference proteome</keyword>
<dbReference type="Gramene" id="PRQ60488">
    <property type="protein sequence ID" value="PRQ60488"/>
    <property type="gene ID" value="RchiOBHm_Chr1g0381811"/>
</dbReference>
<name>A0A2P6SP78_ROSCH</name>
<dbReference type="Proteomes" id="UP000238479">
    <property type="component" value="Chromosome 1"/>
</dbReference>
<evidence type="ECO:0000313" key="1">
    <source>
        <dbReference type="EMBL" id="PRQ60488.1"/>
    </source>
</evidence>